<organism evidence="7 8">
    <name type="scientific">Nothobranchius furzeri</name>
    <name type="common">Turquoise killifish</name>
    <dbReference type="NCBI Taxonomy" id="105023"/>
    <lineage>
        <taxon>Eukaryota</taxon>
        <taxon>Metazoa</taxon>
        <taxon>Chordata</taxon>
        <taxon>Craniata</taxon>
        <taxon>Vertebrata</taxon>
        <taxon>Euteleostomi</taxon>
        <taxon>Actinopterygii</taxon>
        <taxon>Neopterygii</taxon>
        <taxon>Teleostei</taxon>
        <taxon>Neoteleostei</taxon>
        <taxon>Acanthomorphata</taxon>
        <taxon>Ovalentaria</taxon>
        <taxon>Atherinomorphae</taxon>
        <taxon>Cyprinodontiformes</taxon>
        <taxon>Nothobranchiidae</taxon>
        <taxon>Nothobranchius</taxon>
    </lineage>
</organism>
<dbReference type="InterPro" id="IPR004087">
    <property type="entry name" value="KH_dom"/>
</dbReference>
<dbReference type="Pfam" id="PF00013">
    <property type="entry name" value="KH_1"/>
    <property type="match status" value="4"/>
</dbReference>
<feature type="region of interest" description="Disordered" evidence="5">
    <location>
        <begin position="1"/>
        <end position="21"/>
    </location>
</feature>
<feature type="region of interest" description="Disordered" evidence="5">
    <location>
        <begin position="36"/>
        <end position="64"/>
    </location>
</feature>
<dbReference type="SUPFAM" id="SSF54791">
    <property type="entry name" value="Eukaryotic type KH-domain (KH-domain type I)"/>
    <property type="match status" value="4"/>
</dbReference>
<accession>A0A8C6NSK6</accession>
<keyword evidence="4" id="KW-0694">RNA-binding</keyword>
<dbReference type="InterPro" id="IPR048250">
    <property type="entry name" value="KH-I_FUBP1_dom2"/>
</dbReference>
<dbReference type="GO" id="GO:0005634">
    <property type="term" value="C:nucleus"/>
    <property type="evidence" value="ECO:0007669"/>
    <property type="project" value="UniProtKB-SubCell"/>
</dbReference>
<dbReference type="InterPro" id="IPR004088">
    <property type="entry name" value="KH_dom_type_1"/>
</dbReference>
<feature type="region of interest" description="Disordered" evidence="5">
    <location>
        <begin position="323"/>
        <end position="346"/>
    </location>
</feature>
<feature type="domain" description="K Homology" evidence="6">
    <location>
        <begin position="252"/>
        <end position="322"/>
    </location>
</feature>
<comment type="subcellular location">
    <subcellularLocation>
        <location evidence="1">Nucleus</location>
    </subcellularLocation>
</comment>
<keyword evidence="3" id="KW-0539">Nucleus</keyword>
<dbReference type="SMART" id="SM00322">
    <property type="entry name" value="KH"/>
    <property type="match status" value="4"/>
</dbReference>
<dbReference type="Gene3D" id="3.30.1370.10">
    <property type="entry name" value="K Homology domain, type 1"/>
    <property type="match status" value="4"/>
</dbReference>
<dbReference type="Pfam" id="PF09005">
    <property type="entry name" value="FUBP_C"/>
    <property type="match status" value="1"/>
</dbReference>
<keyword evidence="2" id="KW-0677">Repeat</keyword>
<reference evidence="7" key="3">
    <citation type="submission" date="2025-09" db="UniProtKB">
        <authorList>
            <consortium name="Ensembl"/>
        </authorList>
    </citation>
    <scope>IDENTIFICATION</scope>
</reference>
<feature type="region of interest" description="Disordered" evidence="5">
    <location>
        <begin position="425"/>
        <end position="474"/>
    </location>
</feature>
<feature type="domain" description="K Homology" evidence="6">
    <location>
        <begin position="163"/>
        <end position="235"/>
    </location>
</feature>
<protein>
    <submittedName>
        <fullName evidence="7">Far upstream element (FUSE) binding protein 1</fullName>
    </submittedName>
</protein>
<dbReference type="FunFam" id="3.30.1370.10:FF:000008">
    <property type="entry name" value="far upstream element-binding protein 1 isoform X1"/>
    <property type="match status" value="1"/>
</dbReference>
<evidence type="ECO:0000256" key="3">
    <source>
        <dbReference type="ARBA" id="ARBA00023242"/>
    </source>
</evidence>
<dbReference type="CDD" id="cd22487">
    <property type="entry name" value="KH-I_FUBP1_rpt4"/>
    <property type="match status" value="1"/>
</dbReference>
<sequence>MADYSSVAPPSSNAGGGMNDAFKDALQRARQIAAKIGGDGVAAPPTNEFGYGGQKRPLEDADQPETKKVATNDGNCFRSTSEEFKVPDGMVGFIIGRGGEQISRIQQESGCKIQIAPDSGGMPDRSVTLTGPPESIQAAKRLLSDIVEKGRPAPSFHHNDGPGMTVQEIMVPSTKAGLVIGKGGETIKSLQERAGVKMVMIQDGPQNTGADKPLRISGDPFKVQQAKEMVMELIREQGFREQRGEYGSRMGGGDSLDVPVPRFAVGIVIGRNGEMIKKIQNDTGVRIQFKPDDGTTPERIAQIMGPPDQAQHAAEIISDLLRSVQAGGPPGHGGGRGRGRGQGNWNMGPPGGLQEFSFTVPTMKTGLIIGKGGETIKGISQQSGARIELQRNAPPNSDPNLKMFTVRGSPQQIDYARQLVEEKIGGPVTPMGGPHGPPGPHGGPGPHALVPPQGWGNGYPHWQQGQPDPNKAAADANAAAWAAYYAQYGQQPQPSMAPAGGAPGTSQPNGQGNRGCWLYQIILLFDPSGQAAPQAAPAAAAPTSQPGAQPDYSAAWAEYYRQQAAYYGTPNPQAMGGAPQAPQGQ</sequence>
<evidence type="ECO:0000256" key="2">
    <source>
        <dbReference type="ARBA" id="ARBA00022737"/>
    </source>
</evidence>
<reference evidence="7" key="1">
    <citation type="submission" date="2014-08" db="EMBL/GenBank/DDBJ databases">
        <authorList>
            <person name="Senf B."/>
            <person name="Petzold A."/>
            <person name="Downie B.R."/>
            <person name="Koch P."/>
            <person name="Platzer M."/>
        </authorList>
    </citation>
    <scope>NUCLEOTIDE SEQUENCE [LARGE SCALE GENOMIC DNA]</scope>
    <source>
        <strain evidence="7">GRZ</strain>
    </source>
</reference>
<dbReference type="Proteomes" id="UP000694548">
    <property type="component" value="Chromosome sgr09"/>
</dbReference>
<dbReference type="GO" id="GO:0003723">
    <property type="term" value="F:RNA binding"/>
    <property type="evidence" value="ECO:0007669"/>
    <property type="project" value="UniProtKB-UniRule"/>
</dbReference>
<dbReference type="PROSITE" id="PS50084">
    <property type="entry name" value="KH_TYPE_1"/>
    <property type="match status" value="4"/>
</dbReference>
<evidence type="ECO:0000256" key="1">
    <source>
        <dbReference type="ARBA" id="ARBA00004123"/>
    </source>
</evidence>
<name>A0A8C6NSK6_NOTFU</name>
<evidence type="ECO:0000313" key="7">
    <source>
        <dbReference type="Ensembl" id="ENSNFUP00015022726.1"/>
    </source>
</evidence>
<dbReference type="CDD" id="cd22481">
    <property type="entry name" value="KH-I_FUBP1_rpt2"/>
    <property type="match status" value="1"/>
</dbReference>
<dbReference type="GeneTree" id="ENSGT00940000160043"/>
<dbReference type="Ensembl" id="ENSNFUT00015023766.1">
    <property type="protein sequence ID" value="ENSNFUP00015022726.1"/>
    <property type="gene ID" value="ENSNFUG00015010818.1"/>
</dbReference>
<reference evidence="7" key="2">
    <citation type="submission" date="2025-08" db="UniProtKB">
        <authorList>
            <consortium name="Ensembl"/>
        </authorList>
    </citation>
    <scope>IDENTIFICATION</scope>
</reference>
<dbReference type="FunFam" id="3.30.1370.10:FF:000007">
    <property type="entry name" value="far upstream element-binding protein 1 isoform X1"/>
    <property type="match status" value="1"/>
</dbReference>
<keyword evidence="8" id="KW-1185">Reference proteome</keyword>
<proteinExistence type="predicted"/>
<feature type="domain" description="K Homology" evidence="6">
    <location>
        <begin position="352"/>
        <end position="425"/>
    </location>
</feature>
<feature type="compositionally biased region" description="Gly residues" evidence="5">
    <location>
        <begin position="328"/>
        <end position="342"/>
    </location>
</feature>
<dbReference type="InterPro" id="IPR015096">
    <property type="entry name" value="FUBP_C"/>
</dbReference>
<evidence type="ECO:0000313" key="8">
    <source>
        <dbReference type="Proteomes" id="UP000694548"/>
    </source>
</evidence>
<dbReference type="InterPro" id="IPR036612">
    <property type="entry name" value="KH_dom_type_1_sf"/>
</dbReference>
<dbReference type="AlphaFoldDB" id="A0A8C6NSK6"/>
<gene>
    <name evidence="7" type="primary">FUBP1</name>
    <name evidence="7" type="synonym">fubp1</name>
</gene>
<dbReference type="InterPro" id="IPR048252">
    <property type="entry name" value="KH-I_FUBP1_dom4"/>
</dbReference>
<evidence type="ECO:0000259" key="6">
    <source>
        <dbReference type="SMART" id="SM00322"/>
    </source>
</evidence>
<dbReference type="GO" id="GO:0006355">
    <property type="term" value="P:regulation of DNA-templated transcription"/>
    <property type="evidence" value="ECO:0007669"/>
    <property type="project" value="InterPro"/>
</dbReference>
<evidence type="ECO:0000256" key="5">
    <source>
        <dbReference type="SAM" id="MobiDB-lite"/>
    </source>
</evidence>
<evidence type="ECO:0000256" key="4">
    <source>
        <dbReference type="PROSITE-ProRule" id="PRU00117"/>
    </source>
</evidence>
<dbReference type="PANTHER" id="PTHR10288">
    <property type="entry name" value="KH DOMAIN CONTAINING RNA BINDING PROTEIN"/>
    <property type="match status" value="1"/>
</dbReference>
<feature type="domain" description="K Homology" evidence="6">
    <location>
        <begin position="78"/>
        <end position="148"/>
    </location>
</feature>